<dbReference type="RefSeq" id="XP_066806167.1">
    <property type="nucleotide sequence ID" value="XM_066943625.1"/>
</dbReference>
<comment type="catalytic activity">
    <reaction evidence="4">
        <text>holo-[ACP] + malonyl-CoA = malonyl-[ACP] + CoA</text>
        <dbReference type="Rhea" id="RHEA:41792"/>
        <dbReference type="Rhea" id="RHEA-COMP:9623"/>
        <dbReference type="Rhea" id="RHEA-COMP:9685"/>
        <dbReference type="ChEBI" id="CHEBI:57287"/>
        <dbReference type="ChEBI" id="CHEBI:57384"/>
        <dbReference type="ChEBI" id="CHEBI:64479"/>
        <dbReference type="ChEBI" id="CHEBI:78449"/>
        <dbReference type="EC" id="2.3.1.39"/>
    </reaction>
</comment>
<dbReference type="GO" id="GO:0006633">
    <property type="term" value="P:fatty acid biosynthetic process"/>
    <property type="evidence" value="ECO:0007669"/>
    <property type="project" value="TreeGrafter"/>
</dbReference>
<dbReference type="GeneID" id="92177749"/>
<protein>
    <recommendedName>
        <fullName evidence="1">[acyl-carrier-protein] S-malonyltransferase</fullName>
        <ecNumber evidence="1">2.3.1.39</ecNumber>
    </recommendedName>
</protein>
<dbReference type="InterPro" id="IPR016035">
    <property type="entry name" value="Acyl_Trfase/lysoPLipase"/>
</dbReference>
<dbReference type="AlphaFoldDB" id="A0AAW0Z719"/>
<keyword evidence="2" id="KW-0808">Transferase</keyword>
<dbReference type="EC" id="2.3.1.39" evidence="1"/>
<evidence type="ECO:0000256" key="5">
    <source>
        <dbReference type="SAM" id="MobiDB-lite"/>
    </source>
</evidence>
<dbReference type="SUPFAM" id="SSF52151">
    <property type="entry name" value="FabD/lysophospholipase-like"/>
    <property type="match status" value="1"/>
</dbReference>
<dbReference type="Proteomes" id="UP001388673">
    <property type="component" value="Unassembled WGS sequence"/>
</dbReference>
<evidence type="ECO:0000256" key="2">
    <source>
        <dbReference type="ARBA" id="ARBA00022679"/>
    </source>
</evidence>
<dbReference type="GO" id="GO:0004314">
    <property type="term" value="F:[acyl-carrier-protein] S-malonyltransferase activity"/>
    <property type="evidence" value="ECO:0007669"/>
    <property type="project" value="UniProtKB-EC"/>
</dbReference>
<dbReference type="EMBL" id="JBCAWK010000001">
    <property type="protein sequence ID" value="KAK8869921.1"/>
    <property type="molecule type" value="Genomic_DNA"/>
</dbReference>
<organism evidence="6 7">
    <name type="scientific">Kwoniella newhampshirensis</name>
    <dbReference type="NCBI Taxonomy" id="1651941"/>
    <lineage>
        <taxon>Eukaryota</taxon>
        <taxon>Fungi</taxon>
        <taxon>Dikarya</taxon>
        <taxon>Basidiomycota</taxon>
        <taxon>Agaricomycotina</taxon>
        <taxon>Tremellomycetes</taxon>
        <taxon>Tremellales</taxon>
        <taxon>Cryptococcaceae</taxon>
        <taxon>Kwoniella</taxon>
    </lineage>
</organism>
<evidence type="ECO:0000313" key="7">
    <source>
        <dbReference type="Proteomes" id="UP001388673"/>
    </source>
</evidence>
<gene>
    <name evidence="6" type="ORF">IAR55_000489</name>
</gene>
<feature type="region of interest" description="Disordered" evidence="5">
    <location>
        <begin position="241"/>
        <end position="267"/>
    </location>
</feature>
<dbReference type="GO" id="GO:0005739">
    <property type="term" value="C:mitochondrion"/>
    <property type="evidence" value="ECO:0007669"/>
    <property type="project" value="TreeGrafter"/>
</dbReference>
<evidence type="ECO:0000256" key="1">
    <source>
        <dbReference type="ARBA" id="ARBA00013258"/>
    </source>
</evidence>
<comment type="caution">
    <text evidence="6">The sequence shown here is derived from an EMBL/GenBank/DDBJ whole genome shotgun (WGS) entry which is preliminary data.</text>
</comment>
<reference evidence="6 7" key="1">
    <citation type="journal article" date="2024" name="bioRxiv">
        <title>Comparative genomics of Cryptococcus and Kwoniella reveals pathogenesis evolution and contrasting karyotype dynamics via intercentromeric recombination or chromosome fusion.</title>
        <authorList>
            <person name="Coelho M.A."/>
            <person name="David-Palma M."/>
            <person name="Shea T."/>
            <person name="Bowers K."/>
            <person name="McGinley-Smith S."/>
            <person name="Mohammad A.W."/>
            <person name="Gnirke A."/>
            <person name="Yurkov A.M."/>
            <person name="Nowrousian M."/>
            <person name="Sun S."/>
            <person name="Cuomo C.A."/>
            <person name="Heitman J."/>
        </authorList>
    </citation>
    <scope>NUCLEOTIDE SEQUENCE [LARGE SCALE GENOMIC DNA]</scope>
    <source>
        <strain evidence="6 7">CBS 13917</strain>
    </source>
</reference>
<keyword evidence="7" id="KW-1185">Reference proteome</keyword>
<dbReference type="InterPro" id="IPR050858">
    <property type="entry name" value="Mal-CoA-ACP_Trans/PKS_FabD"/>
</dbReference>
<dbReference type="PANTHER" id="PTHR42681">
    <property type="entry name" value="MALONYL-COA-ACYL CARRIER PROTEIN TRANSACYLASE, MITOCHONDRIAL"/>
    <property type="match status" value="1"/>
</dbReference>
<evidence type="ECO:0000256" key="3">
    <source>
        <dbReference type="ARBA" id="ARBA00023315"/>
    </source>
</evidence>
<dbReference type="KEGG" id="kne:92177749"/>
<evidence type="ECO:0000313" key="6">
    <source>
        <dbReference type="EMBL" id="KAK8869921.1"/>
    </source>
</evidence>
<sequence>MPRRSTGMVLSSAARPIITQSFVRPHVPTIRAASTNAANTDWVTWLKRSASPGSVPPGKALLFAGLGSYPHTPYSPTPASLRVWHEASEALLSPDATIGYQTRGTEEFDKRGAKGWMRNWVEGRSLDELMKRPDITAAFILTSSIAILASAQEKSSTPTLLPAETTHLAGHGFIGTLTALVASGRLDLATGVRLAHICASLPPSPPSHPRSHLTTVLSARHFHSLSSPNYSVPYFPSGSSSADDPFPPVSSGDASAEEAESSSTPVKRRRAMQLILDEIHGLEQEWSATARGKDGFEEEWAGAGIINSSKVLVVSGTHHAVLQVIERLQQLNLANPVMDVHMPCPYHTKLMRHAIPKFRDVLERCTFRDTLPGGPVILDPMTTHPIGPPSSALLPHLTNQLRWHKTLWRLYSSPIPEVGRFLTVGKGAKGLGIMLRGETKKRAQGAAPIVIEEFGVGPRDERIARALRGSAKL</sequence>
<accession>A0AAW0Z719</accession>
<evidence type="ECO:0000256" key="4">
    <source>
        <dbReference type="ARBA" id="ARBA00048462"/>
    </source>
</evidence>
<dbReference type="InterPro" id="IPR001227">
    <property type="entry name" value="Ac_transferase_dom_sf"/>
</dbReference>
<dbReference type="PANTHER" id="PTHR42681:SF1">
    <property type="entry name" value="MALONYL-COA-ACYL CARRIER PROTEIN TRANSACYLASE, MITOCHONDRIAL"/>
    <property type="match status" value="1"/>
</dbReference>
<dbReference type="Gene3D" id="3.40.366.10">
    <property type="entry name" value="Malonyl-Coenzyme A Acyl Carrier Protein, domain 2"/>
    <property type="match status" value="2"/>
</dbReference>
<name>A0AAW0Z719_9TREE</name>
<proteinExistence type="predicted"/>
<keyword evidence="3" id="KW-0012">Acyltransferase</keyword>